<evidence type="ECO:0000313" key="2">
    <source>
        <dbReference type="EMBL" id="MCC2176215.1"/>
    </source>
</evidence>
<gene>
    <name evidence="2" type="ORF">LKD22_03570</name>
</gene>
<accession>A0AAW4VXM7</accession>
<organism evidence="2 3">
    <name type="scientific">Agathobaculum butyriciproducens</name>
    <dbReference type="NCBI Taxonomy" id="1628085"/>
    <lineage>
        <taxon>Bacteria</taxon>
        <taxon>Bacillati</taxon>
        <taxon>Bacillota</taxon>
        <taxon>Clostridia</taxon>
        <taxon>Eubacteriales</taxon>
        <taxon>Butyricicoccaceae</taxon>
        <taxon>Agathobaculum</taxon>
    </lineage>
</organism>
<evidence type="ECO:0000256" key="1">
    <source>
        <dbReference type="SAM" id="Phobius"/>
    </source>
</evidence>
<dbReference type="EMBL" id="JAJEPX010000006">
    <property type="protein sequence ID" value="MCC2176215.1"/>
    <property type="molecule type" value="Genomic_DNA"/>
</dbReference>
<keyword evidence="3" id="KW-1185">Reference proteome</keyword>
<feature type="transmembrane region" description="Helical" evidence="1">
    <location>
        <begin position="316"/>
        <end position="335"/>
    </location>
</feature>
<name>A0AAW4VXM7_9FIRM</name>
<dbReference type="RefSeq" id="WP_227600258.1">
    <property type="nucleotide sequence ID" value="NZ_JAJEPX010000006.1"/>
</dbReference>
<reference evidence="2 3" key="1">
    <citation type="submission" date="2021-10" db="EMBL/GenBank/DDBJ databases">
        <title>Anaerobic single-cell dispensing facilitates the cultivation of human gut bacteria.</title>
        <authorList>
            <person name="Afrizal A."/>
        </authorList>
    </citation>
    <scope>NUCLEOTIDE SEQUENCE [LARGE SCALE GENOMIC DNA]</scope>
    <source>
        <strain evidence="2 3">CLA-AA-H270</strain>
    </source>
</reference>
<keyword evidence="1" id="KW-0472">Membrane</keyword>
<dbReference type="SUPFAM" id="SSF53067">
    <property type="entry name" value="Actin-like ATPase domain"/>
    <property type="match status" value="1"/>
</dbReference>
<comment type="caution">
    <text evidence="2">The sequence shown here is derived from an EMBL/GenBank/DDBJ whole genome shotgun (WGS) entry which is preliminary data.</text>
</comment>
<dbReference type="GeneID" id="98661394"/>
<dbReference type="Gene3D" id="3.30.420.40">
    <property type="match status" value="2"/>
</dbReference>
<dbReference type="Proteomes" id="UP001298753">
    <property type="component" value="Unassembled WGS sequence"/>
</dbReference>
<evidence type="ECO:0000313" key="3">
    <source>
        <dbReference type="Proteomes" id="UP001298753"/>
    </source>
</evidence>
<keyword evidence="1" id="KW-1133">Transmembrane helix</keyword>
<dbReference type="InterPro" id="IPR043129">
    <property type="entry name" value="ATPase_NBD"/>
</dbReference>
<keyword evidence="1" id="KW-0812">Transmembrane</keyword>
<sequence>MNTTVLALQEEQVLVAVGKSGAQPSVQALYSAPAHGGGMENWEKAIGALWQQHRLPTRGITLVLPDEAVATKTITAPSMPENKLEELVRHEMRPREDQLAAADYVPLGTDAEGRQQLFCAACRKETMEEYLAMTDRLGLRLQSVTVTMAGRLKLLHAMQSMQGKTCIWLCFEGSSVLSLLVENGEYRYSSRSRIFSEPGTVDFGTEMTRNVSGTMQFHTASRSGGTLTDVYYAGCSDDDFEVCLAGIRGLGLKVSRLPECRAFRALPNGERLDDWLGCAETLIRTVLRANKELDLLRSYRRLSRGSKGQTGLLHSFYTPIAVCLVVCAAVWCVFLQMNSSLSHRTDDINNWLNDPTVIEQYNEAAEKQQRNDNLVQGLQQVRNLTDALATYPQVDSALMSKIGAAGGAQVSMVLTGYDAATGALQFDAQSGSVIDIPSYVLKLQKTGLFRKVDYTGYTYEDGVYVLSLNCILLGEEAAE</sequence>
<proteinExistence type="predicted"/>
<dbReference type="AlphaFoldDB" id="A0AAW4VXM7"/>
<dbReference type="Gene3D" id="3.30.1490.300">
    <property type="match status" value="1"/>
</dbReference>
<evidence type="ECO:0008006" key="4">
    <source>
        <dbReference type="Google" id="ProtNLM"/>
    </source>
</evidence>
<protein>
    <recommendedName>
        <fullName evidence="4">Type IV pilus assembly protein PilM</fullName>
    </recommendedName>
</protein>